<dbReference type="AlphaFoldDB" id="A0A162D869"/>
<proteinExistence type="predicted"/>
<comment type="caution">
    <text evidence="1">The sequence shown here is derived from an EMBL/GenBank/DDBJ whole genome shotgun (WGS) entry which is preliminary data.</text>
</comment>
<evidence type="ECO:0000313" key="2">
    <source>
        <dbReference type="Proteomes" id="UP000076858"/>
    </source>
</evidence>
<reference evidence="1 2" key="1">
    <citation type="submission" date="2016-03" db="EMBL/GenBank/DDBJ databases">
        <title>EvidentialGene: Evidence-directed Construction of Genes on Genomes.</title>
        <authorList>
            <person name="Gilbert D.G."/>
            <person name="Choi J.-H."/>
            <person name="Mockaitis K."/>
            <person name="Colbourne J."/>
            <person name="Pfrender M."/>
        </authorList>
    </citation>
    <scope>NUCLEOTIDE SEQUENCE [LARGE SCALE GENOMIC DNA]</scope>
    <source>
        <strain evidence="1 2">Xinb3</strain>
        <tissue evidence="1">Complete organism</tissue>
    </source>
</reference>
<accession>A0A162D869</accession>
<organism evidence="1 2">
    <name type="scientific">Daphnia magna</name>
    <dbReference type="NCBI Taxonomy" id="35525"/>
    <lineage>
        <taxon>Eukaryota</taxon>
        <taxon>Metazoa</taxon>
        <taxon>Ecdysozoa</taxon>
        <taxon>Arthropoda</taxon>
        <taxon>Crustacea</taxon>
        <taxon>Branchiopoda</taxon>
        <taxon>Diplostraca</taxon>
        <taxon>Cladocera</taxon>
        <taxon>Anomopoda</taxon>
        <taxon>Daphniidae</taxon>
        <taxon>Daphnia</taxon>
    </lineage>
</organism>
<keyword evidence="2" id="KW-1185">Reference proteome</keyword>
<dbReference type="EMBL" id="LRGB01002285">
    <property type="protein sequence ID" value="KZS08214.1"/>
    <property type="molecule type" value="Genomic_DNA"/>
</dbReference>
<protein>
    <submittedName>
        <fullName evidence="1">Uncharacterized protein</fullName>
    </submittedName>
</protein>
<dbReference type="Proteomes" id="UP000076858">
    <property type="component" value="Unassembled WGS sequence"/>
</dbReference>
<evidence type="ECO:0000313" key="1">
    <source>
        <dbReference type="EMBL" id="KZS08214.1"/>
    </source>
</evidence>
<gene>
    <name evidence="1" type="ORF">APZ42_027872</name>
</gene>
<sequence>MKEKMCRMIEQMSNELKESQWVMNEILLTIRSVVAVLMLGKTTNYSPIKMEKNQATYSDDVEQAENTEMLYKNLTYPLKTLKACMCSSQEINHYSKLFDSLPDSTSQLYTINILKQLISKELATEFTLNGKADLHGMVNTLFRIPSAVFRH</sequence>
<name>A0A162D869_9CRUS</name>